<name>A0A328AIB5_9CAUL</name>
<keyword evidence="7 12" id="KW-0378">Hydrolase</keyword>
<dbReference type="PROSITE" id="PS50893">
    <property type="entry name" value="ABC_TRANSPORTER_2"/>
    <property type="match status" value="2"/>
</dbReference>
<dbReference type="SUPFAM" id="SSF52540">
    <property type="entry name" value="P-loop containing nucleoside triphosphate hydrolases"/>
    <property type="match status" value="2"/>
</dbReference>
<evidence type="ECO:0000256" key="1">
    <source>
        <dbReference type="ARBA" id="ARBA00005868"/>
    </source>
</evidence>
<dbReference type="SMART" id="SM00382">
    <property type="entry name" value="AAA"/>
    <property type="match status" value="2"/>
</dbReference>
<evidence type="ECO:0000259" key="13">
    <source>
        <dbReference type="PROSITE" id="PS50893"/>
    </source>
</evidence>
<evidence type="ECO:0000256" key="4">
    <source>
        <dbReference type="ARBA" id="ARBA00022730"/>
    </source>
</evidence>
<dbReference type="NCBIfam" id="NF008775">
    <property type="entry name" value="PRK11819.1"/>
    <property type="match status" value="1"/>
</dbReference>
<dbReference type="Gene3D" id="3.40.50.300">
    <property type="entry name" value="P-loop containing nucleotide triphosphate hydrolases"/>
    <property type="match status" value="2"/>
</dbReference>
<keyword evidence="3 12" id="KW-0820">tRNA-binding</keyword>
<dbReference type="EMBL" id="QFYQ01000001">
    <property type="protein sequence ID" value="RAK54510.1"/>
    <property type="molecule type" value="Genomic_DNA"/>
</dbReference>
<comment type="subunit">
    <text evidence="12">Monomer. Probably contacts ribosomal proteins L1, L5, L33 and S7, the 16S and 23S rRNA and the P-site containing tRNA(fMet).</text>
</comment>
<keyword evidence="9 12" id="KW-0810">Translation regulation</keyword>
<feature type="domain" description="ABC transporter" evidence="13">
    <location>
        <begin position="7"/>
        <end position="257"/>
    </location>
</feature>
<dbReference type="InterPro" id="IPR032781">
    <property type="entry name" value="ABC_tran_Xtn"/>
</dbReference>
<feature type="binding site" evidence="12">
    <location>
        <begin position="354"/>
        <end position="361"/>
    </location>
    <ligand>
        <name>ATP</name>
        <dbReference type="ChEBI" id="CHEBI:30616"/>
        <label>2</label>
    </ligand>
</feature>
<evidence type="ECO:0000256" key="5">
    <source>
        <dbReference type="ARBA" id="ARBA00022737"/>
    </source>
</evidence>
<dbReference type="GO" id="GO:0000049">
    <property type="term" value="F:tRNA binding"/>
    <property type="evidence" value="ECO:0007669"/>
    <property type="project" value="UniProtKB-UniRule"/>
</dbReference>
<dbReference type="PANTHER" id="PTHR43858">
    <property type="entry name" value="ENERGY-DEPENDENT TRANSLATIONAL THROTTLE PROTEIN ETTA"/>
    <property type="match status" value="1"/>
</dbReference>
<keyword evidence="10 12" id="KW-0694">RNA-binding</keyword>
<evidence type="ECO:0000256" key="8">
    <source>
        <dbReference type="ARBA" id="ARBA00022840"/>
    </source>
</evidence>
<evidence type="ECO:0000313" key="14">
    <source>
        <dbReference type="EMBL" id="RAK54510.1"/>
    </source>
</evidence>
<evidence type="ECO:0000256" key="2">
    <source>
        <dbReference type="ARBA" id="ARBA00022490"/>
    </source>
</evidence>
<keyword evidence="5 12" id="KW-0677">Repeat</keyword>
<comment type="domain">
    <text evidence="12">The P-site tRNA interaction motif (PtIM domain) probably interacts with the P-site tRNA(fMet) as well as the 23S rRNA.</text>
</comment>
<comment type="domain">
    <text evidence="12">The arm domain is inserted in the first ABC transporter domain. Probably contacts ribosomal protein L1.</text>
</comment>
<dbReference type="NCBIfam" id="TIGR03719">
    <property type="entry name" value="ABC_ABC_ChvD"/>
    <property type="match status" value="1"/>
</dbReference>
<dbReference type="InterPro" id="IPR027417">
    <property type="entry name" value="P-loop_NTPase"/>
</dbReference>
<feature type="region of interest" description="PtIM" evidence="12">
    <location>
        <begin position="240"/>
        <end position="320"/>
    </location>
</feature>
<dbReference type="Pfam" id="PF12848">
    <property type="entry name" value="ABC_tran_Xtn"/>
    <property type="match status" value="1"/>
</dbReference>
<keyword evidence="15" id="KW-1185">Reference proteome</keyword>
<dbReference type="FunFam" id="3.40.50.300:FF:000183">
    <property type="entry name" value="ABC transporter ATP-binding protein yjjK"/>
    <property type="match status" value="1"/>
</dbReference>
<dbReference type="GO" id="GO:0016887">
    <property type="term" value="F:ATP hydrolysis activity"/>
    <property type="evidence" value="ECO:0007669"/>
    <property type="project" value="UniProtKB-UniRule"/>
</dbReference>
<dbReference type="InterPro" id="IPR003593">
    <property type="entry name" value="AAA+_ATPase"/>
</dbReference>
<dbReference type="AlphaFoldDB" id="A0A328AIB5"/>
<evidence type="ECO:0000313" key="15">
    <source>
        <dbReference type="Proteomes" id="UP000249254"/>
    </source>
</evidence>
<keyword evidence="2 12" id="KW-0963">Cytoplasm</keyword>
<protein>
    <recommendedName>
        <fullName evidence="12">Energy-dependent translational throttle protein EttA</fullName>
        <ecNumber evidence="12">3.6.1.-</ecNumber>
    </recommendedName>
    <alternativeName>
        <fullName evidence="12">Translational regulatory factor EttA</fullName>
    </alternativeName>
</protein>
<comment type="caution">
    <text evidence="12">Lacks conserved residue(s) required for the propagation of feature annotation.</text>
</comment>
<reference evidence="15" key="1">
    <citation type="submission" date="2018-05" db="EMBL/GenBank/DDBJ databases">
        <authorList>
            <person name="Li X."/>
        </authorList>
    </citation>
    <scope>NUCLEOTIDE SEQUENCE [LARGE SCALE GENOMIC DNA]</scope>
    <source>
        <strain evidence="15">LX32</strain>
    </source>
</reference>
<feature type="domain" description="ABC transporter" evidence="13">
    <location>
        <begin position="322"/>
        <end position="539"/>
    </location>
</feature>
<dbReference type="Pfam" id="PF00005">
    <property type="entry name" value="ABC_tran"/>
    <property type="match status" value="2"/>
</dbReference>
<sequence>MAQQYIFQMQGLTKAFPGGKKVFENIWLSFYPDAKIGVVGVNGSGKSTLLKIMAGLDKEFSGEAFAADGTKRGYLEQEPQLDDALDVWGNVIAWCEEKRIFDKYNEVAAKLGEDYSDELMEEMTKLQEQLDAGDLWDIDSRIEMAMDALRCPPNDWKVDNLSGGERRRVALARLLLSKPDMLLLDEPTNHLDAESVAWLQHHLEQFPGCVILVTHDRYFLDQVTKWTLELDRGKGLPYEGNYSAWLEQKAKRTAQEEREEAGRKRTIERELEWVRSSPSARRSKSKARLAAFDELVNQAERQKQTFAQIQIPPGPRLGNVVIEVEGLEKHYGDKCLFKDLTFKLPPGGIVGVIGPNGAGKSTLFKIITGQEQPDSGSIRLGETVKLAYVDQSRDSLDPNNNVWAEISGGLDIMKVGATEIPSRAYVGSFNFKGGDQQKKVGLLSGGERNRVHLAKTLATGGNVILLDEPTNDLDVETLQALESALEDFPGCAVVISHDRWFLDRLATHILAFEGDSHVEWFEGNFEAYEEDKKRRLGVDSLIPHRIKFQKFGR</sequence>
<dbReference type="InterPro" id="IPR022374">
    <property type="entry name" value="EttA"/>
</dbReference>
<organism evidence="14 15">
    <name type="scientific">Phenylobacterium soli</name>
    <dbReference type="NCBI Taxonomy" id="2170551"/>
    <lineage>
        <taxon>Bacteria</taxon>
        <taxon>Pseudomonadati</taxon>
        <taxon>Pseudomonadota</taxon>
        <taxon>Alphaproteobacteria</taxon>
        <taxon>Caulobacterales</taxon>
        <taxon>Caulobacteraceae</taxon>
        <taxon>Phenylobacterium</taxon>
    </lineage>
</organism>
<dbReference type="RefSeq" id="WP_111528261.1">
    <property type="nucleotide sequence ID" value="NZ_JBHRSG010000004.1"/>
</dbReference>
<dbReference type="GO" id="GO:0005524">
    <property type="term" value="F:ATP binding"/>
    <property type="evidence" value="ECO:0007669"/>
    <property type="project" value="UniProtKB-UniRule"/>
</dbReference>
<dbReference type="GO" id="GO:0045900">
    <property type="term" value="P:negative regulation of translational elongation"/>
    <property type="evidence" value="ECO:0007669"/>
    <property type="project" value="UniProtKB-UniRule"/>
</dbReference>
<comment type="function">
    <text evidence="12">A translation factor that gates the progression of the 70S ribosomal initiation complex (IC, containing tRNA(fMet) in the P-site) into the translation elongation cycle by using a mechanism sensitive to the ATP/ADP ratio. Binds to the 70S ribosome E-site where it modulates the state of the translating ribosome during subunit translocation. ATP hydrolysis probably frees it from the ribosome, which can enter the elongation phase.</text>
</comment>
<gene>
    <name evidence="12" type="primary">ettA</name>
    <name evidence="14" type="ORF">DJ017_08240</name>
</gene>
<dbReference type="PROSITE" id="PS00211">
    <property type="entry name" value="ABC_TRANSPORTER_1"/>
    <property type="match status" value="1"/>
</dbReference>
<dbReference type="CDD" id="cd03221">
    <property type="entry name" value="ABCF_EF-3"/>
    <property type="match status" value="2"/>
</dbReference>
<dbReference type="PANTHER" id="PTHR43858:SF1">
    <property type="entry name" value="ABC TRANSPORTER-RELATED PROTEIN"/>
    <property type="match status" value="1"/>
</dbReference>
<comment type="similarity">
    <text evidence="1 12">Belongs to the ABC transporter superfamily. ABCF family. Translational throttle EttA subfamily.</text>
</comment>
<dbReference type="GO" id="GO:0019843">
    <property type="term" value="F:rRNA binding"/>
    <property type="evidence" value="ECO:0007669"/>
    <property type="project" value="UniProtKB-UniRule"/>
</dbReference>
<evidence type="ECO:0000256" key="11">
    <source>
        <dbReference type="ARBA" id="ARBA00022917"/>
    </source>
</evidence>
<evidence type="ECO:0000256" key="12">
    <source>
        <dbReference type="HAMAP-Rule" id="MF_00847"/>
    </source>
</evidence>
<dbReference type="GO" id="GO:0043022">
    <property type="term" value="F:ribosome binding"/>
    <property type="evidence" value="ECO:0007669"/>
    <property type="project" value="UniProtKB-UniRule"/>
</dbReference>
<accession>A0A328AIB5</accession>
<evidence type="ECO:0000256" key="6">
    <source>
        <dbReference type="ARBA" id="ARBA00022741"/>
    </source>
</evidence>
<dbReference type="InterPro" id="IPR003439">
    <property type="entry name" value="ABC_transporter-like_ATP-bd"/>
</dbReference>
<dbReference type="GO" id="GO:0006412">
    <property type="term" value="P:translation"/>
    <property type="evidence" value="ECO:0007669"/>
    <property type="project" value="UniProtKB-KW"/>
</dbReference>
<dbReference type="InterPro" id="IPR017871">
    <property type="entry name" value="ABC_transporter-like_CS"/>
</dbReference>
<evidence type="ECO:0000256" key="7">
    <source>
        <dbReference type="ARBA" id="ARBA00022801"/>
    </source>
</evidence>
<keyword evidence="11 12" id="KW-0648">Protein biosynthesis</keyword>
<keyword evidence="4 12" id="KW-0699">rRNA-binding</keyword>
<evidence type="ECO:0000256" key="10">
    <source>
        <dbReference type="ARBA" id="ARBA00022884"/>
    </source>
</evidence>
<evidence type="ECO:0000256" key="3">
    <source>
        <dbReference type="ARBA" id="ARBA00022555"/>
    </source>
</evidence>
<dbReference type="Proteomes" id="UP000249254">
    <property type="component" value="Unassembled WGS sequence"/>
</dbReference>
<comment type="subcellular location">
    <subcellularLocation>
        <location evidence="12">Cytoplasm</location>
    </subcellularLocation>
    <text evidence="12">Associates with ribosomes and polysomes.</text>
</comment>
<comment type="catalytic activity">
    <reaction evidence="12">
        <text>ATP + H2O = ADP + phosphate + H(+)</text>
        <dbReference type="Rhea" id="RHEA:13065"/>
        <dbReference type="ChEBI" id="CHEBI:15377"/>
        <dbReference type="ChEBI" id="CHEBI:15378"/>
        <dbReference type="ChEBI" id="CHEBI:30616"/>
        <dbReference type="ChEBI" id="CHEBI:43474"/>
        <dbReference type="ChEBI" id="CHEBI:456216"/>
    </reaction>
</comment>
<dbReference type="HAMAP" id="MF_00847">
    <property type="entry name" value="EttA"/>
    <property type="match status" value="1"/>
</dbReference>
<comment type="caution">
    <text evidence="14">The sequence shown here is derived from an EMBL/GenBank/DDBJ whole genome shotgun (WGS) entry which is preliminary data.</text>
</comment>
<keyword evidence="6 12" id="KW-0547">Nucleotide-binding</keyword>
<dbReference type="OrthoDB" id="7168152at2"/>
<evidence type="ECO:0000256" key="9">
    <source>
        <dbReference type="ARBA" id="ARBA00022845"/>
    </source>
</evidence>
<dbReference type="GO" id="GO:0005737">
    <property type="term" value="C:cytoplasm"/>
    <property type="evidence" value="ECO:0007669"/>
    <property type="project" value="UniProtKB-SubCell"/>
</dbReference>
<proteinExistence type="inferred from homology"/>
<dbReference type="FunFam" id="3.40.50.300:FF:000011">
    <property type="entry name" value="Putative ABC transporter ATP-binding component"/>
    <property type="match status" value="1"/>
</dbReference>
<dbReference type="EC" id="3.6.1.-" evidence="12"/>
<keyword evidence="8 12" id="KW-0067">ATP-binding</keyword>